<evidence type="ECO:0008006" key="3">
    <source>
        <dbReference type="Google" id="ProtNLM"/>
    </source>
</evidence>
<reference evidence="1 2" key="1">
    <citation type="submission" date="2022-08" db="EMBL/GenBank/DDBJ databases">
        <authorList>
            <person name="Zeman M."/>
            <person name="Kubasova T."/>
        </authorList>
    </citation>
    <scope>NUCLEOTIDE SEQUENCE [LARGE SCALE GENOMIC DNA]</scope>
    <source>
        <strain evidence="1 2">ET62</strain>
    </source>
</reference>
<dbReference type="RefSeq" id="WP_258336020.1">
    <property type="nucleotide sequence ID" value="NZ_JANRHJ010000012.1"/>
</dbReference>
<evidence type="ECO:0000313" key="2">
    <source>
        <dbReference type="Proteomes" id="UP001204579"/>
    </source>
</evidence>
<dbReference type="EMBL" id="JANRHJ010000012">
    <property type="protein sequence ID" value="MCR8874635.1"/>
    <property type="molecule type" value="Genomic_DNA"/>
</dbReference>
<name>A0AAW5NAE1_9BACT</name>
<gene>
    <name evidence="1" type="ORF">NW209_11530</name>
</gene>
<comment type="caution">
    <text evidence="1">The sequence shown here is derived from an EMBL/GenBank/DDBJ whole genome shotgun (WGS) entry which is preliminary data.</text>
</comment>
<sequence length="372" mass="42886">MTTLVIEDGQPSVAQMIIGQWTPDHVEWADEDGNVLERPEMPDIPDLNFDEGGTGTFGGNGSGSFDWTVDEGSDGGMGSGYHGEGPSITFGGERWYIFQLTKTILIIYRITDRYIIIYYYDRVGEYNGGNDEGPSVEPVDKCPYQPYEGERIVKIMEVGNQVTYKYEQVYLYEYDEKNRISSFSVGENEDNIYWTWSYKYDEEKVTAELVDRDLLFEGYFNNQGYISEIRNAEGEAIAWYDYNEKGYLTAGKTMSDYIDMEYDQNWNAVSVHYPYVVGDWKYGYGNDDVNTNSVDLNKVIAFMGFRLDATQTDMDGLFCQFDFLGRRSPCLMVSEEGGNSYSKYNYEITDGRISTITRYYGNRIYTYSIYYE</sequence>
<organism evidence="1 2">
    <name type="scientific">Phocaeicola barnesiae</name>
    <dbReference type="NCBI Taxonomy" id="376804"/>
    <lineage>
        <taxon>Bacteria</taxon>
        <taxon>Pseudomonadati</taxon>
        <taxon>Bacteroidota</taxon>
        <taxon>Bacteroidia</taxon>
        <taxon>Bacteroidales</taxon>
        <taxon>Bacteroidaceae</taxon>
        <taxon>Phocaeicola</taxon>
    </lineage>
</organism>
<proteinExistence type="predicted"/>
<keyword evidence="2" id="KW-1185">Reference proteome</keyword>
<dbReference type="Proteomes" id="UP001204579">
    <property type="component" value="Unassembled WGS sequence"/>
</dbReference>
<evidence type="ECO:0000313" key="1">
    <source>
        <dbReference type="EMBL" id="MCR8874635.1"/>
    </source>
</evidence>
<dbReference type="AlphaFoldDB" id="A0AAW5NAE1"/>
<accession>A0AAW5NAE1</accession>
<protein>
    <recommendedName>
        <fullName evidence="3">DUF4595 domain-containing protein</fullName>
    </recommendedName>
</protein>